<reference evidence="1" key="1">
    <citation type="submission" date="2024-06" db="EMBL/GenBank/DDBJ databases">
        <title>Complete genome sequence of the cellulolytic actinobacterium, Cellulosimicrobium ES-005.</title>
        <authorList>
            <person name="Matthews C.T."/>
            <person name="Underwood K.D."/>
            <person name="Ghanchi K.M."/>
            <person name="Fields S.D."/>
            <person name="Gardner S.G."/>
        </authorList>
    </citation>
    <scope>NUCLEOTIDE SEQUENCE</scope>
    <source>
        <strain evidence="1">ES-005</strain>
    </source>
</reference>
<proteinExistence type="predicted"/>
<dbReference type="SUPFAM" id="SSF47413">
    <property type="entry name" value="lambda repressor-like DNA-binding domains"/>
    <property type="match status" value="1"/>
</dbReference>
<dbReference type="InterPro" id="IPR010982">
    <property type="entry name" value="Lambda_DNA-bd_dom_sf"/>
</dbReference>
<dbReference type="RefSeq" id="WP_353706964.1">
    <property type="nucleotide sequence ID" value="NZ_CP159290.1"/>
</dbReference>
<name>A0AAU8FYI9_9MICO</name>
<dbReference type="Gene3D" id="1.10.260.40">
    <property type="entry name" value="lambda repressor-like DNA-binding domains"/>
    <property type="match status" value="1"/>
</dbReference>
<gene>
    <name evidence="1" type="ORF">ABRQ22_12545</name>
</gene>
<dbReference type="EMBL" id="CP159290">
    <property type="protein sequence ID" value="XCH28430.1"/>
    <property type="molecule type" value="Genomic_DNA"/>
</dbReference>
<organism evidence="1">
    <name type="scientific">Cellulosimicrobium sp. ES-005</name>
    <dbReference type="NCBI Taxonomy" id="3163031"/>
    <lineage>
        <taxon>Bacteria</taxon>
        <taxon>Bacillati</taxon>
        <taxon>Actinomycetota</taxon>
        <taxon>Actinomycetes</taxon>
        <taxon>Micrococcales</taxon>
        <taxon>Promicromonosporaceae</taxon>
        <taxon>Cellulosimicrobium</taxon>
    </lineage>
</organism>
<sequence>MTTSVREDYSPVSVPEFAVQMGQTSSGVLKTDGSVASGVATSLSQRIAEIRALVGLTTDQVGRLFGVSRRSVHNWINGNAMAPHHEERAAAILAIVQALPGSTPEERRYALLDSSSGASLFHQLIATRGEAVRLQVAGVSAKERIGL</sequence>
<dbReference type="CDD" id="cd00093">
    <property type="entry name" value="HTH_XRE"/>
    <property type="match status" value="1"/>
</dbReference>
<protein>
    <submittedName>
        <fullName evidence="1">Helix-turn-helix transcriptional regulator</fullName>
    </submittedName>
</protein>
<accession>A0AAU8FYI9</accession>
<evidence type="ECO:0000313" key="1">
    <source>
        <dbReference type="EMBL" id="XCH28430.1"/>
    </source>
</evidence>
<dbReference type="AlphaFoldDB" id="A0AAU8FYI9"/>
<dbReference type="GO" id="GO:0003677">
    <property type="term" value="F:DNA binding"/>
    <property type="evidence" value="ECO:0007669"/>
    <property type="project" value="InterPro"/>
</dbReference>
<dbReference type="InterPro" id="IPR001387">
    <property type="entry name" value="Cro/C1-type_HTH"/>
</dbReference>